<dbReference type="Pfam" id="PF12833">
    <property type="entry name" value="HTH_18"/>
    <property type="match status" value="1"/>
</dbReference>
<keyword evidence="1" id="KW-0805">Transcription regulation</keyword>
<dbReference type="EMBL" id="WHNY01000008">
    <property type="protein sequence ID" value="NOU63113.1"/>
    <property type="molecule type" value="Genomic_DNA"/>
</dbReference>
<name>A0ABX1X4W5_9BACL</name>
<dbReference type="PANTHER" id="PTHR43280">
    <property type="entry name" value="ARAC-FAMILY TRANSCRIPTIONAL REGULATOR"/>
    <property type="match status" value="1"/>
</dbReference>
<keyword evidence="3" id="KW-0804">Transcription</keyword>
<dbReference type="SUPFAM" id="SSF51215">
    <property type="entry name" value="Regulatory protein AraC"/>
    <property type="match status" value="1"/>
</dbReference>
<dbReference type="PRINTS" id="PR00032">
    <property type="entry name" value="HTHARAC"/>
</dbReference>
<sequence>MILIFINREEPATLSEVLTKDEDTFLCLDHTWLKFRTAQFIQEGNLAQQFISSYCMIVVKQGEGHLRIDLETFRMQPDTVHILMPGETVGFCDGQKSELYLIVFDIQGDTSDDEVHFPLMGELPVHIEGTLTQLCEQLFSSCRSESAVERFRGQSLFLELMHWVMTHIRQNPKSDSRAAMDRTKSYIEAHYKESMTIEQLARMAEISPKYYVSLFKKTYGKTAIDYLTEVRVNMAKQLMLQTDVRLKDVAYQVGYNDEFYFSRMFKKEVGVSPTVYLKNRRQRIVAYSSTVLGQLLALKIMPYAAPLHPKWSSYYYNKYRTDIPLHLSGYRFNEDWETNVEALEHSQVDYIISTDQLAMKEKERLSQIAPVHIVPLYDKSWQEQLHATAQIVGALDEAVVWIDGYNREIKLVRERLQEELQNDKVLIASLLGDSFFLFPTRGMRDVFLDLGLQAPLGSEQYADNQSLTLEALAHLDADHLLLNIRQESETLQHWERIRTSAPWQDLKVVRRNRLHLISSDPWREYSAYAMERMVQDIHEHLCDNRT</sequence>
<dbReference type="PROSITE" id="PS00041">
    <property type="entry name" value="HTH_ARAC_FAMILY_1"/>
    <property type="match status" value="1"/>
</dbReference>
<dbReference type="PROSITE" id="PS50983">
    <property type="entry name" value="FE_B12_PBP"/>
    <property type="match status" value="1"/>
</dbReference>
<keyword evidence="2" id="KW-0238">DNA-binding</keyword>
<dbReference type="Pfam" id="PF01497">
    <property type="entry name" value="Peripla_BP_2"/>
    <property type="match status" value="1"/>
</dbReference>
<evidence type="ECO:0000256" key="2">
    <source>
        <dbReference type="ARBA" id="ARBA00023125"/>
    </source>
</evidence>
<evidence type="ECO:0000256" key="3">
    <source>
        <dbReference type="ARBA" id="ARBA00023163"/>
    </source>
</evidence>
<dbReference type="InterPro" id="IPR002491">
    <property type="entry name" value="ABC_transptr_periplasmic_BD"/>
</dbReference>
<comment type="caution">
    <text evidence="6">The sequence shown here is derived from an EMBL/GenBank/DDBJ whole genome shotgun (WGS) entry which is preliminary data.</text>
</comment>
<dbReference type="InterPro" id="IPR018060">
    <property type="entry name" value="HTH_AraC"/>
</dbReference>
<dbReference type="InterPro" id="IPR018062">
    <property type="entry name" value="HTH_AraC-typ_CS"/>
</dbReference>
<evidence type="ECO:0000259" key="5">
    <source>
        <dbReference type="PROSITE" id="PS50983"/>
    </source>
</evidence>
<proteinExistence type="predicted"/>
<evidence type="ECO:0000313" key="7">
    <source>
        <dbReference type="Proteomes" id="UP000653578"/>
    </source>
</evidence>
<dbReference type="InterPro" id="IPR037923">
    <property type="entry name" value="HTH-like"/>
</dbReference>
<protein>
    <submittedName>
        <fullName evidence="6">AraC family transcriptional regulator</fullName>
    </submittedName>
</protein>
<reference evidence="6 7" key="1">
    <citation type="submission" date="2019-10" db="EMBL/GenBank/DDBJ databases">
        <title>Description of Paenibacillus humi sp. nov.</title>
        <authorList>
            <person name="Carlier A."/>
            <person name="Qi S."/>
        </authorList>
    </citation>
    <scope>NUCLEOTIDE SEQUENCE [LARGE SCALE GENOMIC DNA]</scope>
    <source>
        <strain evidence="6 7">LMG 31461</strain>
    </source>
</reference>
<evidence type="ECO:0000259" key="4">
    <source>
        <dbReference type="PROSITE" id="PS01124"/>
    </source>
</evidence>
<feature type="domain" description="HTH araC/xylS-type" evidence="4">
    <location>
        <begin position="181"/>
        <end position="279"/>
    </location>
</feature>
<dbReference type="Proteomes" id="UP000653578">
    <property type="component" value="Unassembled WGS sequence"/>
</dbReference>
<evidence type="ECO:0000313" key="6">
    <source>
        <dbReference type="EMBL" id="NOU63113.1"/>
    </source>
</evidence>
<dbReference type="SUPFAM" id="SSF53807">
    <property type="entry name" value="Helical backbone' metal receptor"/>
    <property type="match status" value="1"/>
</dbReference>
<evidence type="ECO:0000256" key="1">
    <source>
        <dbReference type="ARBA" id="ARBA00023015"/>
    </source>
</evidence>
<dbReference type="PROSITE" id="PS01124">
    <property type="entry name" value="HTH_ARAC_FAMILY_2"/>
    <property type="match status" value="1"/>
</dbReference>
<dbReference type="PANTHER" id="PTHR43280:SF28">
    <property type="entry name" value="HTH-TYPE TRANSCRIPTIONAL ACTIVATOR RHAS"/>
    <property type="match status" value="1"/>
</dbReference>
<gene>
    <name evidence="6" type="ORF">GC096_03495</name>
</gene>
<dbReference type="SUPFAM" id="SSF46689">
    <property type="entry name" value="Homeodomain-like"/>
    <property type="match status" value="2"/>
</dbReference>
<dbReference type="SMART" id="SM00342">
    <property type="entry name" value="HTH_ARAC"/>
    <property type="match status" value="1"/>
</dbReference>
<dbReference type="Gene3D" id="1.10.10.60">
    <property type="entry name" value="Homeodomain-like"/>
    <property type="match status" value="2"/>
</dbReference>
<accession>A0ABX1X4W5</accession>
<keyword evidence="7" id="KW-1185">Reference proteome</keyword>
<dbReference type="InterPro" id="IPR009057">
    <property type="entry name" value="Homeodomain-like_sf"/>
</dbReference>
<organism evidence="6 7">
    <name type="scientific">Paenibacillus plantarum</name>
    <dbReference type="NCBI Taxonomy" id="2654975"/>
    <lineage>
        <taxon>Bacteria</taxon>
        <taxon>Bacillati</taxon>
        <taxon>Bacillota</taxon>
        <taxon>Bacilli</taxon>
        <taxon>Bacillales</taxon>
        <taxon>Paenibacillaceae</taxon>
        <taxon>Paenibacillus</taxon>
    </lineage>
</organism>
<dbReference type="InterPro" id="IPR020449">
    <property type="entry name" value="Tscrpt_reg_AraC-type_HTH"/>
</dbReference>
<feature type="domain" description="Fe/B12 periplasmic-binding" evidence="5">
    <location>
        <begin position="283"/>
        <end position="545"/>
    </location>
</feature>
<dbReference type="Gene3D" id="3.40.50.1980">
    <property type="entry name" value="Nitrogenase molybdenum iron protein domain"/>
    <property type="match status" value="2"/>
</dbReference>